<gene>
    <name evidence="1" type="ORF">Poly41_40520</name>
</gene>
<name>A0A5C6DJ32_9BACT</name>
<sequence>MSEVFPIQGSQTIELIGRAGMLDRIWSDLRGPRPKLSLVGPAYIGKSVILKALEKRALESGEYGAVLYWDFTIAPESKTAFYQEFCKRLGQAMKVSPAVSAFADYLDEPEYTALEDLFAEMKEEGHELLFIWDSFDRPLAEANLPAQLFGELREILNGQHQLITATRAPLREIARDKEVQGSPFWNLFGDQVPLRVGCFDEKDIEAAVAKSGLSLGSGAQKELSNWTGGHPVLLLSMLNGLHGTSTEVDNKAVVRAANRLCEQQADRLKMLWHDTTLSISARDGFHFLAENEPVDENQIGREDRDALIARGFASRDRTKLHCGCRLLRTHVQNAAPDAGTVSRLFGNEPSYHANIRDLLELRLSHFKVVDPSLFRLVKQAIGDIPDYAKHCLNNLTHVEDEALDLIWKHEFGPTRKIPQEIICFWTSPPCSQNKQIAAMMAGGNIVVPADRPKQLGLLQVLTGCTMHVDSKANYVSKDTYVLLNAIHQFRNRSEHTDGQSIDVGVAVSALLMCIELLGCLSREL</sequence>
<dbReference type="AlphaFoldDB" id="A0A5C6DJ32"/>
<evidence type="ECO:0000313" key="2">
    <source>
        <dbReference type="Proteomes" id="UP000319143"/>
    </source>
</evidence>
<dbReference type="SUPFAM" id="SSF52540">
    <property type="entry name" value="P-loop containing nucleoside triphosphate hydrolases"/>
    <property type="match status" value="1"/>
</dbReference>
<reference evidence="1 2" key="1">
    <citation type="submission" date="2019-02" db="EMBL/GenBank/DDBJ databases">
        <title>Deep-cultivation of Planctomycetes and their phenomic and genomic characterization uncovers novel biology.</title>
        <authorList>
            <person name="Wiegand S."/>
            <person name="Jogler M."/>
            <person name="Boedeker C."/>
            <person name="Pinto D."/>
            <person name="Vollmers J."/>
            <person name="Rivas-Marin E."/>
            <person name="Kohn T."/>
            <person name="Peeters S.H."/>
            <person name="Heuer A."/>
            <person name="Rast P."/>
            <person name="Oberbeckmann S."/>
            <person name="Bunk B."/>
            <person name="Jeske O."/>
            <person name="Meyerdierks A."/>
            <person name="Storesund J.E."/>
            <person name="Kallscheuer N."/>
            <person name="Luecker S."/>
            <person name="Lage O.M."/>
            <person name="Pohl T."/>
            <person name="Merkel B.J."/>
            <person name="Hornburger P."/>
            <person name="Mueller R.-W."/>
            <person name="Bruemmer F."/>
            <person name="Labrenz M."/>
            <person name="Spormann A.M."/>
            <person name="Op Den Camp H."/>
            <person name="Overmann J."/>
            <person name="Amann R."/>
            <person name="Jetten M.S.M."/>
            <person name="Mascher T."/>
            <person name="Medema M.H."/>
            <person name="Devos D.P."/>
            <person name="Kaster A.-K."/>
            <person name="Ovreas L."/>
            <person name="Rohde M."/>
            <person name="Galperin M.Y."/>
            <person name="Jogler C."/>
        </authorList>
    </citation>
    <scope>NUCLEOTIDE SEQUENCE [LARGE SCALE GENOMIC DNA]</scope>
    <source>
        <strain evidence="1 2">Poly41</strain>
    </source>
</reference>
<comment type="caution">
    <text evidence="1">The sequence shown here is derived from an EMBL/GenBank/DDBJ whole genome shotgun (WGS) entry which is preliminary data.</text>
</comment>
<keyword evidence="2" id="KW-1185">Reference proteome</keyword>
<accession>A0A5C6DJ32</accession>
<dbReference type="OrthoDB" id="245836at2"/>
<proteinExistence type="predicted"/>
<evidence type="ECO:0000313" key="1">
    <source>
        <dbReference type="EMBL" id="TWU34909.1"/>
    </source>
</evidence>
<dbReference type="Proteomes" id="UP000319143">
    <property type="component" value="Unassembled WGS sequence"/>
</dbReference>
<organism evidence="1 2">
    <name type="scientific">Novipirellula artificiosorum</name>
    <dbReference type="NCBI Taxonomy" id="2528016"/>
    <lineage>
        <taxon>Bacteria</taxon>
        <taxon>Pseudomonadati</taxon>
        <taxon>Planctomycetota</taxon>
        <taxon>Planctomycetia</taxon>
        <taxon>Pirellulales</taxon>
        <taxon>Pirellulaceae</taxon>
        <taxon>Novipirellula</taxon>
    </lineage>
</organism>
<dbReference type="RefSeq" id="WP_146528345.1">
    <property type="nucleotide sequence ID" value="NZ_SJPV01000007.1"/>
</dbReference>
<protein>
    <submittedName>
        <fullName evidence="1">Uncharacterized protein</fullName>
    </submittedName>
</protein>
<dbReference type="Gene3D" id="3.40.50.300">
    <property type="entry name" value="P-loop containing nucleotide triphosphate hydrolases"/>
    <property type="match status" value="1"/>
</dbReference>
<dbReference type="InterPro" id="IPR027417">
    <property type="entry name" value="P-loop_NTPase"/>
</dbReference>
<dbReference type="EMBL" id="SJPV01000007">
    <property type="protein sequence ID" value="TWU34909.1"/>
    <property type="molecule type" value="Genomic_DNA"/>
</dbReference>